<reference evidence="1" key="2">
    <citation type="journal article" date="2015" name="Fish Shellfish Immunol.">
        <title>Early steps in the European eel (Anguilla anguilla)-Vibrio vulnificus interaction in the gills: Role of the RtxA13 toxin.</title>
        <authorList>
            <person name="Callol A."/>
            <person name="Pajuelo D."/>
            <person name="Ebbesson L."/>
            <person name="Teles M."/>
            <person name="MacKenzie S."/>
            <person name="Amaro C."/>
        </authorList>
    </citation>
    <scope>NUCLEOTIDE SEQUENCE</scope>
</reference>
<reference evidence="1" key="1">
    <citation type="submission" date="2014-11" db="EMBL/GenBank/DDBJ databases">
        <authorList>
            <person name="Amaro Gonzalez C."/>
        </authorList>
    </citation>
    <scope>NUCLEOTIDE SEQUENCE</scope>
</reference>
<name>A0A0E9VWL0_ANGAN</name>
<evidence type="ECO:0000313" key="1">
    <source>
        <dbReference type="EMBL" id="JAH82446.1"/>
    </source>
</evidence>
<organism evidence="1">
    <name type="scientific">Anguilla anguilla</name>
    <name type="common">European freshwater eel</name>
    <name type="synonym">Muraena anguilla</name>
    <dbReference type="NCBI Taxonomy" id="7936"/>
    <lineage>
        <taxon>Eukaryota</taxon>
        <taxon>Metazoa</taxon>
        <taxon>Chordata</taxon>
        <taxon>Craniata</taxon>
        <taxon>Vertebrata</taxon>
        <taxon>Euteleostomi</taxon>
        <taxon>Actinopterygii</taxon>
        <taxon>Neopterygii</taxon>
        <taxon>Teleostei</taxon>
        <taxon>Anguilliformes</taxon>
        <taxon>Anguillidae</taxon>
        <taxon>Anguilla</taxon>
    </lineage>
</organism>
<dbReference type="AlphaFoldDB" id="A0A0E9VWL0"/>
<sequence length="37" mass="4279">MGEQCVKTAVIPEWIIHSRCKYPHTKADSLIFNLHIV</sequence>
<protein>
    <submittedName>
        <fullName evidence="1">Uncharacterized protein</fullName>
    </submittedName>
</protein>
<dbReference type="EMBL" id="GBXM01026131">
    <property type="protein sequence ID" value="JAH82446.1"/>
    <property type="molecule type" value="Transcribed_RNA"/>
</dbReference>
<proteinExistence type="predicted"/>
<accession>A0A0E9VWL0</accession>